<dbReference type="GO" id="GO:0016530">
    <property type="term" value="F:metallochaperone activity"/>
    <property type="evidence" value="ECO:0007669"/>
    <property type="project" value="TreeGrafter"/>
</dbReference>
<dbReference type="GO" id="GO:0042128">
    <property type="term" value="P:nitrate assimilation"/>
    <property type="evidence" value="ECO:0007669"/>
    <property type="project" value="UniProtKB-KW"/>
</dbReference>
<evidence type="ECO:0000313" key="3">
    <source>
        <dbReference type="EMBL" id="KKO46760.1"/>
    </source>
</evidence>
<dbReference type="OrthoDB" id="8478585at2"/>
<accession>A0A0M2VAV0</accession>
<organism evidence="3 4">
    <name type="scientific">Arsukibacterium ikkense</name>
    <dbReference type="NCBI Taxonomy" id="336831"/>
    <lineage>
        <taxon>Bacteria</taxon>
        <taxon>Pseudomonadati</taxon>
        <taxon>Pseudomonadota</taxon>
        <taxon>Gammaproteobacteria</taxon>
        <taxon>Chromatiales</taxon>
        <taxon>Chromatiaceae</taxon>
        <taxon>Arsukibacterium</taxon>
    </lineage>
</organism>
<dbReference type="GO" id="GO:0051131">
    <property type="term" value="P:chaperone-mediated protein complex assembly"/>
    <property type="evidence" value="ECO:0007669"/>
    <property type="project" value="InterPro"/>
</dbReference>
<dbReference type="NCBIfam" id="TIGR00684">
    <property type="entry name" value="narJ"/>
    <property type="match status" value="1"/>
</dbReference>
<reference evidence="3 4" key="1">
    <citation type="submission" date="2015-03" db="EMBL/GenBank/DDBJ databases">
        <title>Draft genome sequences of two protease-producing strains of Arsukibacterium isolated from two cold and alkaline environments.</title>
        <authorList>
            <person name="Lylloff J.E."/>
            <person name="Skov L.B."/>
            <person name="Jepsen M."/>
            <person name="Hallin P.F."/>
            <person name="Sorensen S.J."/>
            <person name="Stougaard P."/>
            <person name="Glaring M.A."/>
        </authorList>
    </citation>
    <scope>NUCLEOTIDE SEQUENCE [LARGE SCALE GENOMIC DNA]</scope>
    <source>
        <strain evidence="3 4">GCM72</strain>
    </source>
</reference>
<gene>
    <name evidence="3" type="ORF">WG68_02065</name>
</gene>
<dbReference type="AlphaFoldDB" id="A0A0M2VAV0"/>
<keyword evidence="1" id="KW-0534">Nitrate assimilation</keyword>
<dbReference type="EMBL" id="LAHO01000002">
    <property type="protein sequence ID" value="KKO46760.1"/>
    <property type="molecule type" value="Genomic_DNA"/>
</dbReference>
<comment type="caution">
    <text evidence="3">The sequence shown here is derived from an EMBL/GenBank/DDBJ whole genome shotgun (WGS) entry which is preliminary data.</text>
</comment>
<dbReference type="Gene3D" id="1.10.3480.10">
    <property type="entry name" value="TorD-like"/>
    <property type="match status" value="1"/>
</dbReference>
<proteinExistence type="predicted"/>
<evidence type="ECO:0000313" key="4">
    <source>
        <dbReference type="Proteomes" id="UP000034228"/>
    </source>
</evidence>
<dbReference type="InterPro" id="IPR003765">
    <property type="entry name" value="NO3_reductase_chaperone_NarJ"/>
</dbReference>
<protein>
    <submittedName>
        <fullName evidence="3">Nitrate reductase</fullName>
    </submittedName>
</protein>
<sequence>MQILQLLSLLLDYPKQPIQDAKDDLLAVVASATIAPAHKTALSDFINSRCNGDLMDWQAEYDGLYERGRSLSLLIFEHIHGESRDRGQAMVNLMAQYREAGLDIGVKELPDYLPLYLEFLSTQGEHNAQIGLEEIAPVLAVLLCRLQQRESNYASIFDTLVALSAAEVDLDDIKAQIASEKRDDTPKELDKVWEEEMVSFMGNDQTDSACGSGNKPSAGQRRDQFIPLNADSLSSDLLGADPLSKELYKEAAAKRA</sequence>
<dbReference type="STRING" id="336831.WG68_02065"/>
<name>A0A0M2VAV0_9GAMM</name>
<feature type="region of interest" description="Disordered" evidence="2">
    <location>
        <begin position="203"/>
        <end position="222"/>
    </location>
</feature>
<dbReference type="InterPro" id="IPR036411">
    <property type="entry name" value="TorD-like_sf"/>
</dbReference>
<dbReference type="PANTHER" id="PTHR43680">
    <property type="entry name" value="NITRATE REDUCTASE MOLYBDENUM COFACTOR ASSEMBLY CHAPERONE"/>
    <property type="match status" value="1"/>
</dbReference>
<dbReference type="PATRIC" id="fig|336831.14.peg.3568"/>
<dbReference type="GO" id="GO:0051082">
    <property type="term" value="F:unfolded protein binding"/>
    <property type="evidence" value="ECO:0007669"/>
    <property type="project" value="InterPro"/>
</dbReference>
<dbReference type="PANTHER" id="PTHR43680:SF2">
    <property type="entry name" value="NITRATE REDUCTASE MOLYBDENUM COFACTOR ASSEMBLY CHAPERONE NARJ"/>
    <property type="match status" value="1"/>
</dbReference>
<evidence type="ECO:0000256" key="1">
    <source>
        <dbReference type="ARBA" id="ARBA00023063"/>
    </source>
</evidence>
<feature type="compositionally biased region" description="Polar residues" evidence="2">
    <location>
        <begin position="203"/>
        <end position="217"/>
    </location>
</feature>
<dbReference type="InterPro" id="IPR020945">
    <property type="entry name" value="DMSO/NO3_reduct_chaperone"/>
</dbReference>
<dbReference type="Proteomes" id="UP000034228">
    <property type="component" value="Unassembled WGS sequence"/>
</dbReference>
<dbReference type="SUPFAM" id="SSF89155">
    <property type="entry name" value="TorD-like"/>
    <property type="match status" value="1"/>
</dbReference>
<dbReference type="RefSeq" id="WP_046556006.1">
    <property type="nucleotide sequence ID" value="NZ_LAHO01000002.1"/>
</dbReference>
<evidence type="ECO:0000256" key="2">
    <source>
        <dbReference type="SAM" id="MobiDB-lite"/>
    </source>
</evidence>
<dbReference type="Pfam" id="PF02613">
    <property type="entry name" value="Nitrate_red_del"/>
    <property type="match status" value="1"/>
</dbReference>
<keyword evidence="4" id="KW-1185">Reference proteome</keyword>